<feature type="compositionally biased region" description="Low complexity" evidence="1">
    <location>
        <begin position="767"/>
        <end position="777"/>
    </location>
</feature>
<protein>
    <submittedName>
        <fullName evidence="2">NHS-like 2</fullName>
    </submittedName>
    <submittedName>
        <fullName evidence="4">NHS-like protein 2 isoform X1</fullName>
    </submittedName>
</protein>
<evidence type="ECO:0000313" key="4">
    <source>
        <dbReference type="RefSeq" id="XP_004916847.2"/>
    </source>
</evidence>
<dbReference type="InterPro" id="IPR024845">
    <property type="entry name" value="NHS-like"/>
</dbReference>
<keyword evidence="3" id="KW-1185">Reference proteome</keyword>
<dbReference type="PANTHER" id="PTHR23039">
    <property type="entry name" value="NANCE-HORAN SYNDROME PROTEIN"/>
    <property type="match status" value="1"/>
</dbReference>
<feature type="region of interest" description="Disordered" evidence="1">
    <location>
        <begin position="764"/>
        <end position="818"/>
    </location>
</feature>
<dbReference type="RefSeq" id="XP_004916847.2">
    <property type="nucleotide sequence ID" value="XM_004916790.4"/>
</dbReference>
<feature type="region of interest" description="Disordered" evidence="1">
    <location>
        <begin position="382"/>
        <end position="447"/>
    </location>
</feature>
<feature type="compositionally biased region" description="Low complexity" evidence="1">
    <location>
        <begin position="631"/>
        <end position="648"/>
    </location>
</feature>
<dbReference type="PANTHER" id="PTHR23039:SF2">
    <property type="entry name" value="NHS-LIKE PROTEIN 2"/>
    <property type="match status" value="1"/>
</dbReference>
<dbReference type="OrthoDB" id="9906533at2759"/>
<dbReference type="Proteomes" id="UP000008143">
    <property type="component" value="Chromosome 8"/>
</dbReference>
<proteinExistence type="predicted"/>
<reference evidence="2" key="1">
    <citation type="journal article" date="2010" name="Science">
        <title>The genome of the Western clawed frog Xenopus tropicalis.</title>
        <authorList>
            <person name="Hellsten U."/>
            <person name="Harland R.M."/>
            <person name="Gilchrist M.J."/>
            <person name="Hendrix D."/>
            <person name="Jurka J."/>
            <person name="Kapitonov V."/>
            <person name="Ovcharenko I."/>
            <person name="Putnam N.H."/>
            <person name="Shu S."/>
            <person name="Taher L."/>
            <person name="Blitz I.L."/>
            <person name="Blumberg B."/>
            <person name="Dichmann D.S."/>
            <person name="Dubchak I."/>
            <person name="Amaya E."/>
            <person name="Detter J.C."/>
            <person name="Fletcher R."/>
            <person name="Gerhard D.S."/>
            <person name="Goodstein D."/>
            <person name="Graves T."/>
            <person name="Grigoriev I.V."/>
            <person name="Grimwood J."/>
            <person name="Kawashima T."/>
            <person name="Lindquist E."/>
            <person name="Lucas S.M."/>
            <person name="Mead P.E."/>
            <person name="Mitros T."/>
            <person name="Ogino H."/>
            <person name="Ohta Y."/>
            <person name="Poliakov A.V."/>
            <person name="Pollet N."/>
            <person name="Robert J."/>
            <person name="Salamov A."/>
            <person name="Sater A.K."/>
            <person name="Schmutz J."/>
            <person name="Terry A."/>
            <person name="Vize P.D."/>
            <person name="Warren W.C."/>
            <person name="Wells D."/>
            <person name="Wills A."/>
            <person name="Wilson R.K."/>
            <person name="Zimmerman L.B."/>
            <person name="Zorn A.M."/>
            <person name="Grainger R."/>
            <person name="Grammer T."/>
            <person name="Khokha M.K."/>
            <person name="Richardson P.M."/>
            <person name="Rokhsar D.S."/>
        </authorList>
    </citation>
    <scope>NUCLEOTIDE SEQUENCE [LARGE SCALE GENOMIC DNA]</scope>
    <source>
        <strain evidence="2">Nigerian</strain>
    </source>
</reference>
<dbReference type="Bgee" id="ENSXETG00000022580">
    <property type="expression patterns" value="Expressed in brain and 6 other cell types or tissues"/>
</dbReference>
<dbReference type="GO" id="GO:0030154">
    <property type="term" value="P:cell differentiation"/>
    <property type="evidence" value="ECO:0000318"/>
    <property type="project" value="GO_Central"/>
</dbReference>
<feature type="compositionally biased region" description="Low complexity" evidence="1">
    <location>
        <begin position="501"/>
        <end position="512"/>
    </location>
</feature>
<feature type="compositionally biased region" description="Polar residues" evidence="1">
    <location>
        <begin position="402"/>
        <end position="413"/>
    </location>
</feature>
<feature type="compositionally biased region" description="Basic and acidic residues" evidence="1">
    <location>
        <begin position="418"/>
        <end position="433"/>
    </location>
</feature>
<dbReference type="KEGG" id="xtr:100486042"/>
<evidence type="ECO:0000313" key="5">
    <source>
        <dbReference type="Xenbase" id="XB-GENE-6467658"/>
    </source>
</evidence>
<feature type="compositionally biased region" description="Basic residues" evidence="1">
    <location>
        <begin position="655"/>
        <end position="669"/>
    </location>
</feature>
<dbReference type="Pfam" id="PF15273">
    <property type="entry name" value="NHS"/>
    <property type="match status" value="2"/>
</dbReference>
<dbReference type="Xenbase" id="XB-GENE-6467658">
    <property type="gene designation" value="nhsl2"/>
</dbReference>
<evidence type="ECO:0000256" key="1">
    <source>
        <dbReference type="SAM" id="MobiDB-lite"/>
    </source>
</evidence>
<feature type="compositionally biased region" description="Low complexity" evidence="1">
    <location>
        <begin position="1225"/>
        <end position="1252"/>
    </location>
</feature>
<sequence>MPFYKRTLRPQSSWGRSRHSSWCVDTSQCLTSQNEGAWGYHGHKPRTDNDNKEATPEEIETVRAQVIHVQPGYVIPFPTWVPKAETGPRGHTKTLVPSKPTGATAMSVQVQNFTDVCLRCLVTVLLQLSDLCRLSLSLCEELEEELLVLHKRTATLQHRTAATYITICRARQRELTTQHSSIVLAASAVDQSKLANWQQQPVNVFLSTKRPPCVEELHQEAELNLQSLLQADCFTEEFEDRYLDTKVTGQTFRYSALSQSATLPPETPTRNTPKRLEFVYLPTNRRVSEDETTTAGVRPRETCLSLPTTPDKQVAWIKAFPFPIPEERRWHQSNSIQANVVPINVSGELFDKHANSRHSLFNTETAVNPKTTLRRRRTVIGFSHHQSQDHVDKTPLAEATPKPSTSGNVNGVTSIEPPPDREESPPPKPEAFHGRHPGGRAATPHPQQLPLRKTFSDLGHILQSPSNMDNAGVMYAKPPCNGAKDSSMSLNWQESSFNYMSPSSPVKSQHSSETTKPSTLSMASPGMSKGAGSYKHRKENIVRNNSGNMCSSATLPAPTVNHTKTEELKGIFHTGQTGGINSSTLPTLSSECTFRERSLSMPTDSGSLSSVDIAYTENRRGSGDYALNYPSASSEESTSTENVSVSAEQDNQERRRSRSISLRKPKKKPSPPARSVSLIKDASGQKLQPVATMPKDQRPKSLCIAFDSQGHSYIQTSMHGNATMPTSKSLHSWNLSDCKSNDLYRSLSGSSTMTGTTVIERMKAPGSSESLSSLSYSRATTPSQVSTETDLKMSPGKPPGLMSPSSGYSSQSETPTAVPTSLILGHSPYQSSKVRPLVPERKSSLPAVSPIDRSPKVHQSFDLPITPSTHTHMDLTTLRRPSKGKIRANRNASESTFGTSKLNQKTSPVQPIMPMVTQSDLRSIRLRSVSKSEPDDSFDGIDHIDELADEAFPLPEKKIKPPVAEKPPMSRRPINLSYRNPAVTPESPVLSPSTPGTPARDQVSPQDAYLVIGTIRYRKMNDTEARIETPPSLDPSPPFDSCFPATHSVVRSFSQSSIEEEELYKGKQLPERITLQSLNYMDSKKIKVPPPIPKKPSVLHLPVSSPPPPNQMASSPSEQRSSPIITLDAGTSSFPDIIEFQKYHGVISAAQPDVITIDPLSGAFTDLSEENKSVSNKTAESITEDDDEVFVSSRTTEDLFTVIHRSKRKLLGWKDSGDSFGSRQSSVSPVKNSGSSTSSDYSTGTMSSSRSSSKNEDFKALLQRKGSKSNIGSRPSAAELLKTTNPLARRVLNEFAPEIEKSGSTKTLP</sequence>
<feature type="region of interest" description="Disordered" evidence="1">
    <location>
        <begin position="844"/>
        <end position="906"/>
    </location>
</feature>
<organism evidence="2">
    <name type="scientific">Xenopus tropicalis</name>
    <name type="common">Western clawed frog</name>
    <name type="synonym">Silurana tropicalis</name>
    <dbReference type="NCBI Taxonomy" id="8364"/>
    <lineage>
        <taxon>Eukaryota</taxon>
        <taxon>Metazoa</taxon>
        <taxon>Chordata</taxon>
        <taxon>Craniata</taxon>
        <taxon>Vertebrata</taxon>
        <taxon>Euteleostomi</taxon>
        <taxon>Amphibia</taxon>
        <taxon>Batrachia</taxon>
        <taxon>Anura</taxon>
        <taxon>Pipoidea</taxon>
        <taxon>Pipidae</taxon>
        <taxon>Xenopodinae</taxon>
        <taxon>Xenopus</taxon>
        <taxon>Silurana</taxon>
    </lineage>
</organism>
<feature type="compositionally biased region" description="Basic and acidic residues" evidence="1">
    <location>
        <begin position="386"/>
        <end position="395"/>
    </location>
</feature>
<evidence type="ECO:0000313" key="3">
    <source>
        <dbReference type="Proteomes" id="UP000008143"/>
    </source>
</evidence>
<feature type="region of interest" description="Disordered" evidence="1">
    <location>
        <begin position="1169"/>
        <end position="1188"/>
    </location>
</feature>
<dbReference type="Gene3D" id="1.20.5.340">
    <property type="match status" value="1"/>
</dbReference>
<gene>
    <name evidence="2 4 5" type="primary">nhsl2</name>
</gene>
<feature type="compositionally biased region" description="Polar residues" evidence="1">
    <location>
        <begin position="890"/>
        <end position="906"/>
    </location>
</feature>
<feature type="region of interest" description="Disordered" evidence="1">
    <location>
        <begin position="621"/>
        <end position="698"/>
    </location>
</feature>
<feature type="compositionally biased region" description="Polar residues" evidence="1">
    <location>
        <begin position="778"/>
        <end position="788"/>
    </location>
</feature>
<name>A0A803JA12_XENTR</name>
<feature type="region of interest" description="Disordered" evidence="1">
    <location>
        <begin position="1091"/>
        <end position="1128"/>
    </location>
</feature>
<reference evidence="4" key="3">
    <citation type="submission" date="2025-04" db="UniProtKB">
        <authorList>
            <consortium name="RefSeq"/>
        </authorList>
    </citation>
    <scope>IDENTIFICATION</scope>
    <source>
        <strain evidence="4">Nigerian</strain>
        <tissue evidence="4">Liver and blood</tissue>
    </source>
</reference>
<feature type="region of interest" description="Disordered" evidence="1">
    <location>
        <begin position="1213"/>
        <end position="1286"/>
    </location>
</feature>
<feature type="compositionally biased region" description="Polar residues" evidence="1">
    <location>
        <begin position="803"/>
        <end position="818"/>
    </location>
</feature>
<dbReference type="CTD" id="340527"/>
<dbReference type="AGR" id="Xenbase:XB-GENE-6467658"/>
<feature type="compositionally biased region" description="Polar residues" evidence="1">
    <location>
        <begin position="1111"/>
        <end position="1128"/>
    </location>
</feature>
<reference evidence="2" key="2">
    <citation type="submission" date="2021-03" db="UniProtKB">
        <authorList>
            <consortium name="Ensembl"/>
        </authorList>
    </citation>
    <scope>IDENTIFICATION</scope>
</reference>
<dbReference type="OMA" id="KSTIHHV"/>
<dbReference type="Ensembl" id="ENSXETT00000120667">
    <property type="protein sequence ID" value="ENSXETP00000104698"/>
    <property type="gene ID" value="ENSXETG00000022580"/>
</dbReference>
<feature type="region of interest" description="Disordered" evidence="1">
    <location>
        <begin position="500"/>
        <end position="534"/>
    </location>
</feature>
<accession>A0A803JA12</accession>
<evidence type="ECO:0000313" key="2">
    <source>
        <dbReference type="Ensembl" id="ENSXETP00000104698"/>
    </source>
</evidence>
<dbReference type="GeneID" id="100486042"/>
<dbReference type="GeneTree" id="ENSGT00950000182963"/>
<feature type="region of interest" description="Disordered" evidence="1">
    <location>
        <begin position="958"/>
        <end position="1004"/>
    </location>
</feature>